<dbReference type="Pfam" id="PF19313">
    <property type="entry name" value="DUF5916"/>
    <property type="match status" value="1"/>
</dbReference>
<gene>
    <name evidence="2" type="ORF">METZ01_LOCUS508660</name>
</gene>
<organism evidence="2">
    <name type="scientific">marine metagenome</name>
    <dbReference type="NCBI Taxonomy" id="408172"/>
    <lineage>
        <taxon>unclassified sequences</taxon>
        <taxon>metagenomes</taxon>
        <taxon>ecological metagenomes</taxon>
    </lineage>
</organism>
<dbReference type="EMBL" id="UINC01225647">
    <property type="protein sequence ID" value="SVE55806.1"/>
    <property type="molecule type" value="Genomic_DNA"/>
</dbReference>
<feature type="non-terminal residue" evidence="2">
    <location>
        <position position="231"/>
    </location>
</feature>
<evidence type="ECO:0000259" key="1">
    <source>
        <dbReference type="Pfam" id="PF19313"/>
    </source>
</evidence>
<sequence length="231" mass="26244">KFEIKPFFTSGSTNYSDIRLSNYERPDSHFNNYNNIITSNLGLDFFYRLNPNSRLVFTINPDYGQIESDPSNINLTAFETYFHEKRKFFLKDIDIFDTPIEIFYSRRIGEKSWGAGQSVIPDTLRYNGTFDACNNQGGTIVDSECIGFDTLYTDIPILIKGAAKLTGRTESGFSYGLLGAMTALNDSSNWLELIHKGNNRNYFISRFKQVLFTGNSFIGFMSTSSFADSSH</sequence>
<dbReference type="AlphaFoldDB" id="A0A383EG23"/>
<feature type="domain" description="DUF5916" evidence="1">
    <location>
        <begin position="35"/>
        <end position="186"/>
    </location>
</feature>
<feature type="non-terminal residue" evidence="2">
    <location>
        <position position="1"/>
    </location>
</feature>
<dbReference type="InterPro" id="IPR045670">
    <property type="entry name" value="DUF5916"/>
</dbReference>
<protein>
    <recommendedName>
        <fullName evidence="1">DUF5916 domain-containing protein</fullName>
    </recommendedName>
</protein>
<name>A0A383EG23_9ZZZZ</name>
<reference evidence="2" key="1">
    <citation type="submission" date="2018-05" db="EMBL/GenBank/DDBJ databases">
        <authorList>
            <person name="Lanie J.A."/>
            <person name="Ng W.-L."/>
            <person name="Kazmierczak K.M."/>
            <person name="Andrzejewski T.M."/>
            <person name="Davidsen T.M."/>
            <person name="Wayne K.J."/>
            <person name="Tettelin H."/>
            <person name="Glass J.I."/>
            <person name="Rusch D."/>
            <person name="Podicherti R."/>
            <person name="Tsui H.-C.T."/>
            <person name="Winkler M.E."/>
        </authorList>
    </citation>
    <scope>NUCLEOTIDE SEQUENCE</scope>
</reference>
<accession>A0A383EG23</accession>
<proteinExistence type="predicted"/>
<evidence type="ECO:0000313" key="2">
    <source>
        <dbReference type="EMBL" id="SVE55806.1"/>
    </source>
</evidence>